<gene>
    <name evidence="1" type="ordered locus">RB8101</name>
</gene>
<organism evidence="1 2">
    <name type="scientific">Rhodopirellula baltica (strain DSM 10527 / NCIMB 13988 / SH1)</name>
    <dbReference type="NCBI Taxonomy" id="243090"/>
    <lineage>
        <taxon>Bacteria</taxon>
        <taxon>Pseudomonadati</taxon>
        <taxon>Planctomycetota</taxon>
        <taxon>Planctomycetia</taxon>
        <taxon>Pirellulales</taxon>
        <taxon>Pirellulaceae</taxon>
        <taxon>Rhodopirellula</taxon>
    </lineage>
</organism>
<accession>Q7UG59</accession>
<proteinExistence type="predicted"/>
<dbReference type="HOGENOM" id="CLU_2882941_0_0_0"/>
<name>Q7UG59_RHOBA</name>
<dbReference type="EnsemblBacteria" id="CAD78470">
    <property type="protein sequence ID" value="CAD78470"/>
    <property type="gene ID" value="RB8101"/>
</dbReference>
<sequence length="63" mass="7279">MQNCSVDSVDSKIAKRAFRWSSPERASALVIETKQLPDAWQRRLPSQQKADCRAQHSIYFADR</sequence>
<dbReference type="KEGG" id="rba:RB8101"/>
<evidence type="ECO:0000313" key="2">
    <source>
        <dbReference type="Proteomes" id="UP000001025"/>
    </source>
</evidence>
<dbReference type="InParanoid" id="Q7UG59"/>
<protein>
    <submittedName>
        <fullName evidence="1">Uncharacterized protein</fullName>
    </submittedName>
</protein>
<reference evidence="1 2" key="1">
    <citation type="journal article" date="2003" name="Proc. Natl. Acad. Sci. U.S.A.">
        <title>Complete genome sequence of the marine planctomycete Pirellula sp. strain 1.</title>
        <authorList>
            <person name="Gloeckner F.O."/>
            <person name="Kube M."/>
            <person name="Bauer M."/>
            <person name="Teeling H."/>
            <person name="Lombardot T."/>
            <person name="Ludwig W."/>
            <person name="Gade D."/>
            <person name="Beck A."/>
            <person name="Borzym K."/>
            <person name="Heitmann K."/>
            <person name="Rabus R."/>
            <person name="Schlesner H."/>
            <person name="Amann R."/>
            <person name="Reinhardt R."/>
        </authorList>
    </citation>
    <scope>NUCLEOTIDE SEQUENCE [LARGE SCALE GENOMIC DNA]</scope>
    <source>
        <strain evidence="2">DSM 10527 / NCIMB 13988 / SH1</strain>
    </source>
</reference>
<dbReference type="EMBL" id="BX294147">
    <property type="protein sequence ID" value="CAD78470.1"/>
    <property type="molecule type" value="Genomic_DNA"/>
</dbReference>
<dbReference type="AlphaFoldDB" id="Q7UG59"/>
<keyword evidence="2" id="KW-1185">Reference proteome</keyword>
<dbReference type="STRING" id="243090.RB8101"/>
<dbReference type="Proteomes" id="UP000001025">
    <property type="component" value="Chromosome"/>
</dbReference>
<evidence type="ECO:0000313" key="1">
    <source>
        <dbReference type="EMBL" id="CAD78470.1"/>
    </source>
</evidence>